<name>H5Y2K7_9FIRM</name>
<dbReference type="STRING" id="768710.DesyoDRAFT_1560"/>
<evidence type="ECO:0000259" key="2">
    <source>
        <dbReference type="Pfam" id="PF13476"/>
    </source>
</evidence>
<evidence type="ECO:0008006" key="5">
    <source>
        <dbReference type="Google" id="ProtNLM"/>
    </source>
</evidence>
<dbReference type="PANTHER" id="PTHR43581:SF4">
    <property type="entry name" value="ATP_GTP PHOSPHATASE"/>
    <property type="match status" value="1"/>
</dbReference>
<dbReference type="InterPro" id="IPR038729">
    <property type="entry name" value="Rad50/SbcC_AAA"/>
</dbReference>
<dbReference type="AlphaFoldDB" id="H5Y2K7"/>
<protein>
    <recommendedName>
        <fullName evidence="5">AAA+ ATPase domain-containing protein</fullName>
    </recommendedName>
</protein>
<dbReference type="HOGENOM" id="CLU_562203_0_0_9"/>
<organism evidence="3 4">
    <name type="scientific">Desulfosporosinus youngiae DSM 17734</name>
    <dbReference type="NCBI Taxonomy" id="768710"/>
    <lineage>
        <taxon>Bacteria</taxon>
        <taxon>Bacillati</taxon>
        <taxon>Bacillota</taxon>
        <taxon>Clostridia</taxon>
        <taxon>Eubacteriales</taxon>
        <taxon>Desulfitobacteriaceae</taxon>
        <taxon>Desulfosporosinus</taxon>
    </lineage>
</organism>
<dbReference type="PANTHER" id="PTHR43581">
    <property type="entry name" value="ATP/GTP PHOSPHATASE"/>
    <property type="match status" value="1"/>
</dbReference>
<gene>
    <name evidence="3" type="ORF">DesyoDRAFT_1560</name>
</gene>
<dbReference type="InterPro" id="IPR003959">
    <property type="entry name" value="ATPase_AAA_core"/>
</dbReference>
<dbReference type="GO" id="GO:0005524">
    <property type="term" value="F:ATP binding"/>
    <property type="evidence" value="ECO:0007669"/>
    <property type="project" value="InterPro"/>
</dbReference>
<dbReference type="Pfam" id="PF13304">
    <property type="entry name" value="AAA_21"/>
    <property type="match status" value="1"/>
</dbReference>
<dbReference type="Pfam" id="PF13476">
    <property type="entry name" value="AAA_23"/>
    <property type="match status" value="1"/>
</dbReference>
<dbReference type="RefSeq" id="WP_007781407.1">
    <property type="nucleotide sequence ID" value="NZ_CM001441.1"/>
</dbReference>
<evidence type="ECO:0000259" key="1">
    <source>
        <dbReference type="Pfam" id="PF13304"/>
    </source>
</evidence>
<reference evidence="3 4" key="1">
    <citation type="submission" date="2011-11" db="EMBL/GenBank/DDBJ databases">
        <title>The Noncontiguous Finished genome of Desulfosporosinus youngiae DSM 17734.</title>
        <authorList>
            <consortium name="US DOE Joint Genome Institute (JGI-PGF)"/>
            <person name="Lucas S."/>
            <person name="Han J."/>
            <person name="Lapidus A."/>
            <person name="Cheng J.-F."/>
            <person name="Goodwin L."/>
            <person name="Pitluck S."/>
            <person name="Peters L."/>
            <person name="Ovchinnikova G."/>
            <person name="Lu M."/>
            <person name="Land M.L."/>
            <person name="Hauser L."/>
            <person name="Pester M."/>
            <person name="Spring S."/>
            <person name="Ollivier B."/>
            <person name="Rattei T."/>
            <person name="Klenk H.-P."/>
            <person name="Wagner M."/>
            <person name="Loy A."/>
            <person name="Woyke T.J."/>
        </authorList>
    </citation>
    <scope>NUCLEOTIDE SEQUENCE [LARGE SCALE GENOMIC DNA]</scope>
    <source>
        <strain evidence="3 4">DSM 17734</strain>
    </source>
</reference>
<dbReference type="GO" id="GO:0016887">
    <property type="term" value="F:ATP hydrolysis activity"/>
    <property type="evidence" value="ECO:0007669"/>
    <property type="project" value="InterPro"/>
</dbReference>
<dbReference type="InterPro" id="IPR027417">
    <property type="entry name" value="P-loop_NTPase"/>
</dbReference>
<dbReference type="OrthoDB" id="9801813at2"/>
<keyword evidence="4" id="KW-1185">Reference proteome</keyword>
<dbReference type="InterPro" id="IPR051396">
    <property type="entry name" value="Bact_Antivir_Def_Nuclease"/>
</dbReference>
<proteinExistence type="predicted"/>
<dbReference type="SUPFAM" id="SSF52540">
    <property type="entry name" value="P-loop containing nucleoside triphosphate hydrolases"/>
    <property type="match status" value="1"/>
</dbReference>
<feature type="domain" description="ATPase AAA-type core" evidence="1">
    <location>
        <begin position="173"/>
        <end position="260"/>
    </location>
</feature>
<feature type="domain" description="Rad50/SbcC-type AAA" evidence="2">
    <location>
        <begin position="5"/>
        <end position="43"/>
    </location>
</feature>
<evidence type="ECO:0000313" key="3">
    <source>
        <dbReference type="EMBL" id="EHQ88698.1"/>
    </source>
</evidence>
<accession>H5Y2K7</accession>
<dbReference type="Proteomes" id="UP000005104">
    <property type="component" value="Chromosome"/>
</dbReference>
<dbReference type="eggNOG" id="COG1131">
    <property type="taxonomic scope" value="Bacteria"/>
</dbReference>
<dbReference type="GO" id="GO:0006302">
    <property type="term" value="P:double-strand break repair"/>
    <property type="evidence" value="ECO:0007669"/>
    <property type="project" value="InterPro"/>
</dbReference>
<dbReference type="EMBL" id="CM001441">
    <property type="protein sequence ID" value="EHQ88698.1"/>
    <property type="molecule type" value="Genomic_DNA"/>
</dbReference>
<evidence type="ECO:0000313" key="4">
    <source>
        <dbReference type="Proteomes" id="UP000005104"/>
    </source>
</evidence>
<dbReference type="Gene3D" id="3.40.50.300">
    <property type="entry name" value="P-loop containing nucleotide triphosphate hydrolases"/>
    <property type="match status" value="1"/>
</dbReference>
<sequence length="499" mass="57540">MELVMHINNVKSIRDFTFKFPLEKGLYAITGENASGKSTLVACASTVFFMMPMYDYFGRPDGDAYIEFTLGTSVRGWHYHNKQWLQKTSTQKMALNGFYEGSIIFGNRFKDTSFSVIRILDRLSSSDMGCADEFIRTNLGVILHDDPNHYEKLLVIKKEVAREKGLFGEPYFYELPQNRYISQARMSTGENLLISILHSLNIVRKKRITHNEGRPCIVFLDEIELALHASSLRRLVHFLQRISDDLDLSIFFSTHSLELIRGIKPQNIYYLTKQIDGSISITNPCYPAFATRNLYSDDGYGNDVVIFVEDEVAKCIVERILLEKDILHNIRVKVLPTGGWTNTITMAHDVISSRLLLKDTKLVLILDKDIKDEVPKFMANHKQYKYLSPDYLPISSLEKYLKAKLVNKVDSQLYKQLDNYLFQGRPLSSALRKYQVETNIHDDLDGKTLYGYLINELRSIRKDREDLAEIVVIYLMETDKNLVDTLANYLRKKIEDGLS</sequence>